<dbReference type="Gene3D" id="1.10.357.10">
    <property type="entry name" value="Tetracycline Repressor, domain 2"/>
    <property type="match status" value="1"/>
</dbReference>
<dbReference type="InterPro" id="IPR050624">
    <property type="entry name" value="HTH-type_Tx_Regulator"/>
</dbReference>
<evidence type="ECO:0000313" key="5">
    <source>
        <dbReference type="Proteomes" id="UP000502298"/>
    </source>
</evidence>
<gene>
    <name evidence="4" type="ORF">HC352_06040</name>
</gene>
<evidence type="ECO:0000313" key="4">
    <source>
        <dbReference type="EMBL" id="QJC22110.1"/>
    </source>
</evidence>
<dbReference type="InterPro" id="IPR001647">
    <property type="entry name" value="HTH_TetR"/>
</dbReference>
<feature type="domain" description="HTH tetR-type" evidence="3">
    <location>
        <begin position="8"/>
        <end position="68"/>
    </location>
</feature>
<dbReference type="KEGG" id="arca:HC352_06040"/>
<dbReference type="PANTHER" id="PTHR43479">
    <property type="entry name" value="ACREF/ENVCD OPERON REPRESSOR-RELATED"/>
    <property type="match status" value="1"/>
</dbReference>
<feature type="DNA-binding region" description="H-T-H motif" evidence="2">
    <location>
        <begin position="31"/>
        <end position="50"/>
    </location>
</feature>
<dbReference type="SUPFAM" id="SSF46689">
    <property type="entry name" value="Homeodomain-like"/>
    <property type="match status" value="1"/>
</dbReference>
<keyword evidence="1 2" id="KW-0238">DNA-binding</keyword>
<dbReference type="AlphaFoldDB" id="A0A6H2EM09"/>
<organism evidence="4 5">
    <name type="scientific">Arcanobacterium buesumense</name>
    <dbReference type="NCBI Taxonomy" id="2722751"/>
    <lineage>
        <taxon>Bacteria</taxon>
        <taxon>Bacillati</taxon>
        <taxon>Actinomycetota</taxon>
        <taxon>Actinomycetes</taxon>
        <taxon>Actinomycetales</taxon>
        <taxon>Actinomycetaceae</taxon>
        <taxon>Arcanobacterium</taxon>
    </lineage>
</organism>
<name>A0A6H2EM09_9ACTO</name>
<evidence type="ECO:0000256" key="2">
    <source>
        <dbReference type="PROSITE-ProRule" id="PRU00335"/>
    </source>
</evidence>
<evidence type="ECO:0000256" key="1">
    <source>
        <dbReference type="ARBA" id="ARBA00023125"/>
    </source>
</evidence>
<proteinExistence type="predicted"/>
<keyword evidence="5" id="KW-1185">Reference proteome</keyword>
<accession>A0A6H2EM09</accession>
<reference evidence="4 5" key="1">
    <citation type="submission" date="2020-03" db="EMBL/GenBank/DDBJ databases">
        <title>Complete genome of Arcanobacterium buesumensis sp. nov. strain 2701.</title>
        <authorList>
            <person name="Borowiak M."/>
            <person name="Alssahen M."/>
            <person name="Laemmler C."/>
            <person name="Malorny B."/>
            <person name="Hassan A."/>
            <person name="Prenger-Berninghoff E."/>
            <person name="Ploetz M."/>
            <person name="Abdulmawjood A."/>
        </authorList>
    </citation>
    <scope>NUCLEOTIDE SEQUENCE [LARGE SCALE GENOMIC DNA]</scope>
    <source>
        <strain evidence="4 5">2701</strain>
    </source>
</reference>
<protein>
    <submittedName>
        <fullName evidence="4">TetR/AcrR family transcriptional regulator</fullName>
    </submittedName>
</protein>
<dbReference type="PANTHER" id="PTHR43479:SF7">
    <property type="entry name" value="TETR-FAMILY TRANSCRIPTIONAL REGULATOR"/>
    <property type="match status" value="1"/>
</dbReference>
<dbReference type="GO" id="GO:0003677">
    <property type="term" value="F:DNA binding"/>
    <property type="evidence" value="ECO:0007669"/>
    <property type="project" value="UniProtKB-UniRule"/>
</dbReference>
<evidence type="ECO:0000259" key="3">
    <source>
        <dbReference type="PROSITE" id="PS50977"/>
    </source>
</evidence>
<dbReference type="PROSITE" id="PS50977">
    <property type="entry name" value="HTH_TETR_2"/>
    <property type="match status" value="1"/>
</dbReference>
<dbReference type="Proteomes" id="UP000502298">
    <property type="component" value="Chromosome"/>
</dbReference>
<dbReference type="EMBL" id="CP050804">
    <property type="protein sequence ID" value="QJC22110.1"/>
    <property type="molecule type" value="Genomic_DNA"/>
</dbReference>
<dbReference type="InterPro" id="IPR009057">
    <property type="entry name" value="Homeodomain-like_sf"/>
</dbReference>
<dbReference type="Pfam" id="PF00440">
    <property type="entry name" value="TetR_N"/>
    <property type="match status" value="1"/>
</dbReference>
<dbReference type="RefSeq" id="WP_168918041.1">
    <property type="nucleotide sequence ID" value="NZ_CP050804.1"/>
</dbReference>
<sequence>MLQQIRSQHTRTAILDATHRIIIRDGATKITVSAITTEADITRSLFYHYFAGKDEVIEALLDYIIDDFLTELDAWNNAREPGNIEKSLEEATTLMRKILNEDGPFATSLARNSNAQLYLIFTDRAASRIARYITETTVRDYKEHHPVKITHIESMIYMLLTGLTALIRSDPSISDETITLIIAQTLHLQDHLAD</sequence>